<dbReference type="PANTHER" id="PTHR45527">
    <property type="entry name" value="NONRIBOSOMAL PEPTIDE SYNTHETASE"/>
    <property type="match status" value="1"/>
</dbReference>
<organism evidence="6 7">
    <name type="scientific">Nostoc flagelliforme FACHB-838</name>
    <dbReference type="NCBI Taxonomy" id="2692904"/>
    <lineage>
        <taxon>Bacteria</taxon>
        <taxon>Bacillati</taxon>
        <taxon>Cyanobacteriota</taxon>
        <taxon>Cyanophyceae</taxon>
        <taxon>Nostocales</taxon>
        <taxon>Nostocaceae</taxon>
        <taxon>Nostoc</taxon>
    </lineage>
</organism>
<feature type="domain" description="Carrier" evidence="5">
    <location>
        <begin position="963"/>
        <end position="1038"/>
    </location>
</feature>
<dbReference type="InterPro" id="IPR010071">
    <property type="entry name" value="AA_adenyl_dom"/>
</dbReference>
<dbReference type="InterPro" id="IPR023213">
    <property type="entry name" value="CAT-like_dom_sf"/>
</dbReference>
<dbReference type="Pfam" id="PF00501">
    <property type="entry name" value="AMP-binding"/>
    <property type="match status" value="2"/>
</dbReference>
<dbReference type="Gene3D" id="3.40.50.980">
    <property type="match status" value="4"/>
</dbReference>
<dbReference type="InterPro" id="IPR001242">
    <property type="entry name" value="Condensation_dom"/>
</dbReference>
<keyword evidence="3" id="KW-0597">Phosphoprotein</keyword>
<dbReference type="InterPro" id="IPR020845">
    <property type="entry name" value="AMP-binding_CS"/>
</dbReference>
<dbReference type="NCBIfam" id="NF003417">
    <property type="entry name" value="PRK04813.1"/>
    <property type="match status" value="2"/>
</dbReference>
<protein>
    <submittedName>
        <fullName evidence="6">Amino acid adenylation domain-containing protein</fullName>
    </submittedName>
</protein>
<evidence type="ECO:0000313" key="7">
    <source>
        <dbReference type="Proteomes" id="UP000623440"/>
    </source>
</evidence>
<dbReference type="SUPFAM" id="SSF47336">
    <property type="entry name" value="ACP-like"/>
    <property type="match status" value="2"/>
</dbReference>
<accession>A0ABR8DK63</accession>
<dbReference type="InterPro" id="IPR009081">
    <property type="entry name" value="PP-bd_ACP"/>
</dbReference>
<comment type="cofactor">
    <cofactor evidence="1">
        <name>pantetheine 4'-phosphate</name>
        <dbReference type="ChEBI" id="CHEBI:47942"/>
    </cofactor>
</comment>
<proteinExistence type="predicted"/>
<dbReference type="EMBL" id="JACJSI010000013">
    <property type="protein sequence ID" value="MBD2529846.1"/>
    <property type="molecule type" value="Genomic_DNA"/>
</dbReference>
<dbReference type="Gene3D" id="3.30.559.30">
    <property type="entry name" value="Nonribosomal peptide synthetase, condensation domain"/>
    <property type="match status" value="2"/>
</dbReference>
<reference evidence="6 7" key="1">
    <citation type="journal article" date="2020" name="ISME J.">
        <title>Comparative genomics reveals insights into cyanobacterial evolution and habitat adaptation.</title>
        <authorList>
            <person name="Chen M.Y."/>
            <person name="Teng W.K."/>
            <person name="Zhao L."/>
            <person name="Hu C.X."/>
            <person name="Zhou Y.K."/>
            <person name="Han B.P."/>
            <person name="Song L.R."/>
            <person name="Shu W.S."/>
        </authorList>
    </citation>
    <scope>NUCLEOTIDE SEQUENCE [LARGE SCALE GENOMIC DNA]</scope>
    <source>
        <strain evidence="6 7">FACHB-838</strain>
    </source>
</reference>
<dbReference type="SMART" id="SM00823">
    <property type="entry name" value="PKS_PP"/>
    <property type="match status" value="2"/>
</dbReference>
<dbReference type="InterPro" id="IPR006162">
    <property type="entry name" value="Ppantetheine_attach_site"/>
</dbReference>
<keyword evidence="2" id="KW-0596">Phosphopantetheine</keyword>
<evidence type="ECO:0000256" key="2">
    <source>
        <dbReference type="ARBA" id="ARBA00022450"/>
    </source>
</evidence>
<dbReference type="Pfam" id="PF00550">
    <property type="entry name" value="PP-binding"/>
    <property type="match status" value="2"/>
</dbReference>
<dbReference type="Gene3D" id="1.10.1200.10">
    <property type="entry name" value="ACP-like"/>
    <property type="match status" value="2"/>
</dbReference>
<dbReference type="PROSITE" id="PS00012">
    <property type="entry name" value="PHOSPHOPANTETHEINE"/>
    <property type="match status" value="2"/>
</dbReference>
<dbReference type="Pfam" id="PF13193">
    <property type="entry name" value="AMP-binding_C"/>
    <property type="match status" value="2"/>
</dbReference>
<evidence type="ECO:0000256" key="3">
    <source>
        <dbReference type="ARBA" id="ARBA00022553"/>
    </source>
</evidence>
<dbReference type="InterPro" id="IPR045851">
    <property type="entry name" value="AMP-bd_C_sf"/>
</dbReference>
<dbReference type="Proteomes" id="UP000623440">
    <property type="component" value="Unassembled WGS sequence"/>
</dbReference>
<evidence type="ECO:0000256" key="1">
    <source>
        <dbReference type="ARBA" id="ARBA00001957"/>
    </source>
</evidence>
<sequence length="2124" mass="239794">MQTETISGFRLAPQQKKLWNLQQNSSAFCSQASILIEGNLQPEILQKAIEDVVNRHDILRTSFYCLPGIKTPVMVVADKSSFNSEYLDLSGLLPEDISTKTQELLWKARQEYQNISQVSPLSLYVIKLSDTQHILIISLPALCADTRTIKNLANQISQAYSHCCQGKTLSEEYVQYVQLSEWQNQLLEDEDAEEAQEYWQQQKTSSLAVLKLPNERQVNNQQFVTDSDQLVISQELSDKIHYFAQKYDKTTDVILLACWHILIYRLTGESEIVIGTASDRREYEELHNVLGLLATWLPIKTKFTSNLNFIEVLAAVGQTLENAAEWQDYFVPEAVEQDKLIAFPIGFEFENISETKFDNTEVTFALQEIYSFIEPFKVKLTCLQSNDSLVAKFYYDINYFSKQTIQQLAKIFQVLLINFINNPHVPISKLGILSPSERQQLLVEFNQTKTDYQHDKCIHQLFEEQVEKAPDAVAVVFDNGELTYAELNREANQLAHYLQKLGVKPEVVVGICVERSPKFIISLLAVLKAGGAYLPLDSNLPQEALQFRLQDAQASVLIREQRNSESFINITEVNLNTDWAIISQESTENLINQNIKPENLVYIIYTSGSTGKPKGVAVEYQQLLNYLYGILPKLQLPANASYASVSTFAADLGNTVIFPCLCSGGCLHILSWERASDPAGLATYFRRHPIDCVKIVPSHLAALLSSECWEILPHQLLILGGEAADWNLIEKIQKNAPQCRILNHYGPTETTVGVLTYSVGEKIPETATVPIGKPIANTQIYVLDANLQPVPLGVAGELYIGGNSLARGYLNQPELTAERFIHNPFSNSEQQFYKTGDRVRYLSDGNLEFLGRLDNQVKIRGYRIELGEISIALSQHPAVRESVVIAREDISGEKRLVSYIVPTSHSVSDHDFRNFLKAKLPEYMIPTSFVILKALPLTANGKLDRNALPVPEEIVSRETTFIAPRTPVEEVLAGIWAQLLGIPQVSIDDNFFDLGGHSLLATQVVSRIRTTFSVEIPLLQLFETANLAALAAQIEIAIRGQQQEITTITPVPKNQNFPLSFAQQRLWFFDQFEPGSPSYNLPRAVRLQGKLNINALSASLNEIIRRHEILRTSFVISDGKPIQVISTSINLPLPVVDLQNIPQEQRVAELSRLTKEEAQTGFDLTQAPLLRVQLLQLDAEDHIILLTLHHIVSDGWSTEILIREVATLYTDLSYGRPSSLPQLSIQYADFAVWQRQWLEGEALKNQLAYWQQQLSGELPILQLPTDRPRPIVQTYAGNTLSFVLPKSLSDELKNLSKQESATLFMTLLAAFKTLLYRYTNQSDILIGSPIANRNRAEIENLIGFFVNTLVLRSNLSGNPTFRDLLKQVREVALEAYAHQDLPFEKLVEEIQPERNLSHNPLFQVMFVLQNAPMRQLELPGLMVEPLENKGTTAKFDLSLVIEDVEQGLIVNFEYNIDLFDEITISRLAANFEVLLTGIVTNPQQHLWELPLLTATETQQLLEWSQGEISLQPELCLHQIFEAQVEKNPDAIAVVFENEYLTYKELNQRANQLAHYLQKQGVKKEVLVGICVERSLYMVISIIAILKAGGAYIPLDPAYPQERLGYTLADAQISVLLTQKHLLEILPAHNTQTICLDQDENLFITQSTANPISQSTPDNLAYVIYTSGSTGQPKGVLIDHSNVVRLFTVVQPWYNFHQQDVWTLFHSYAFDFSVWEIWGALLYGGKLVVVPYWMSRTPEAFYELLSKEQVTVLNQTPSAFRQLIQVEQSVSELPFLNLRLIIFGGEALDIQSLQPWFARHGDESPQLVNMYGITETTVHVTYRPLTKADLHTTASVIGRPIPDLQVYLLDKNQQLVPIGVPGEMYIGGAGLARGYLNRPDITQERFIVHPLSKQGKLYKSGDLARYLPNGDIEYLGRIDHQVKIRGFRIELGEIESVLNKYPDVQANVVIAREDKPGDQRLVAYLVSKSQQDINTFKLRSFLEEKLPSYMLPTAFVILDKLPLTSNGKVDRKALPTPDTTTKMSASFVPPRTPTEQIIADIWAEVLGQEQIGIYDSFFELGGHSLLATQVISRLREAFKIDLPLRSLFENPIVINLVERIEEILTVQKLQAVPMQMVDDREEIEL</sequence>
<dbReference type="InterPro" id="IPR000873">
    <property type="entry name" value="AMP-dep_synth/lig_dom"/>
</dbReference>
<dbReference type="CDD" id="cd17643">
    <property type="entry name" value="A_NRPS_Cytc1-like"/>
    <property type="match status" value="1"/>
</dbReference>
<dbReference type="Gene3D" id="2.30.38.10">
    <property type="entry name" value="Luciferase, Domain 3"/>
    <property type="match status" value="2"/>
</dbReference>
<dbReference type="PROSITE" id="PS00455">
    <property type="entry name" value="AMP_BINDING"/>
    <property type="match status" value="2"/>
</dbReference>
<dbReference type="SUPFAM" id="SSF52777">
    <property type="entry name" value="CoA-dependent acyltransferases"/>
    <property type="match status" value="4"/>
</dbReference>
<dbReference type="RefSeq" id="WP_190940414.1">
    <property type="nucleotide sequence ID" value="NZ_JACJSI010000013.1"/>
</dbReference>
<dbReference type="NCBIfam" id="TIGR01733">
    <property type="entry name" value="AA-adenyl-dom"/>
    <property type="match status" value="2"/>
</dbReference>
<dbReference type="Gene3D" id="3.30.300.30">
    <property type="match status" value="2"/>
</dbReference>
<dbReference type="InterPro" id="IPR036736">
    <property type="entry name" value="ACP-like_sf"/>
</dbReference>
<evidence type="ECO:0000313" key="6">
    <source>
        <dbReference type="EMBL" id="MBD2529846.1"/>
    </source>
</evidence>
<dbReference type="PANTHER" id="PTHR45527:SF14">
    <property type="entry name" value="PLIPASTATIN SYNTHASE SUBUNIT B"/>
    <property type="match status" value="1"/>
</dbReference>
<gene>
    <name evidence="6" type="ORF">H6G97_09815</name>
</gene>
<feature type="region of interest" description="Disordered" evidence="4">
    <location>
        <begin position="2008"/>
        <end position="2027"/>
    </location>
</feature>
<comment type="caution">
    <text evidence="6">The sequence shown here is derived from an EMBL/GenBank/DDBJ whole genome shotgun (WGS) entry which is preliminary data.</text>
</comment>
<dbReference type="Pfam" id="PF00668">
    <property type="entry name" value="Condensation"/>
    <property type="match status" value="2"/>
</dbReference>
<feature type="domain" description="Carrier" evidence="5">
    <location>
        <begin position="2028"/>
        <end position="2103"/>
    </location>
</feature>
<dbReference type="InterPro" id="IPR025110">
    <property type="entry name" value="AMP-bd_C"/>
</dbReference>
<evidence type="ECO:0000259" key="5">
    <source>
        <dbReference type="PROSITE" id="PS50075"/>
    </source>
</evidence>
<dbReference type="CDD" id="cd19531">
    <property type="entry name" value="LCL_NRPS-like"/>
    <property type="match status" value="1"/>
</dbReference>
<keyword evidence="7" id="KW-1185">Reference proteome</keyword>
<dbReference type="CDD" id="cd05930">
    <property type="entry name" value="A_NRPS"/>
    <property type="match status" value="1"/>
</dbReference>
<dbReference type="InterPro" id="IPR020806">
    <property type="entry name" value="PKS_PP-bd"/>
</dbReference>
<dbReference type="PROSITE" id="PS50075">
    <property type="entry name" value="CARRIER"/>
    <property type="match status" value="2"/>
</dbReference>
<dbReference type="Gene3D" id="3.30.559.10">
    <property type="entry name" value="Chloramphenicol acetyltransferase-like domain"/>
    <property type="match status" value="2"/>
</dbReference>
<name>A0ABR8DK63_9NOSO</name>
<dbReference type="SUPFAM" id="SSF56801">
    <property type="entry name" value="Acetyl-CoA synthetase-like"/>
    <property type="match status" value="2"/>
</dbReference>
<evidence type="ECO:0000256" key="4">
    <source>
        <dbReference type="SAM" id="MobiDB-lite"/>
    </source>
</evidence>